<sequence>MGFCCGASMIGTRGSLKHLRTQIHNVPLLYCPVCHRVEVHHEVETEYEILTEYAQADGAVEVDFEDYAPVDHLKDNLFENCVNTEDEPPLTVVNNQIDLALDLLAFAKQISDLKWQEQLHKRLRVLGQKKAKLSQNKQQLN</sequence>
<evidence type="ECO:0000313" key="2">
    <source>
        <dbReference type="Proteomes" id="UP001596250"/>
    </source>
</evidence>
<name>A0ABW1IQ97_9BACL</name>
<dbReference type="EMBL" id="JBHSQV010000157">
    <property type="protein sequence ID" value="MFC5987277.1"/>
    <property type="molecule type" value="Genomic_DNA"/>
</dbReference>
<evidence type="ECO:0008006" key="3">
    <source>
        <dbReference type="Google" id="ProtNLM"/>
    </source>
</evidence>
<protein>
    <recommendedName>
        <fullName evidence="3">YgiT-type zinc finger domain-containing protein</fullName>
    </recommendedName>
</protein>
<proteinExistence type="predicted"/>
<gene>
    <name evidence="1" type="ORF">ACFPXP_12760</name>
</gene>
<reference evidence="2" key="1">
    <citation type="journal article" date="2019" name="Int. J. Syst. Evol. Microbiol.">
        <title>The Global Catalogue of Microorganisms (GCM) 10K type strain sequencing project: providing services to taxonomists for standard genome sequencing and annotation.</title>
        <authorList>
            <consortium name="The Broad Institute Genomics Platform"/>
            <consortium name="The Broad Institute Genome Sequencing Center for Infectious Disease"/>
            <person name="Wu L."/>
            <person name="Ma J."/>
        </authorList>
    </citation>
    <scope>NUCLEOTIDE SEQUENCE [LARGE SCALE GENOMIC DNA]</scope>
    <source>
        <strain evidence="2">CCM 8749</strain>
    </source>
</reference>
<evidence type="ECO:0000313" key="1">
    <source>
        <dbReference type="EMBL" id="MFC5987277.1"/>
    </source>
</evidence>
<organism evidence="1 2">
    <name type="scientific">Marinicrinis lubricantis</name>
    <dbReference type="NCBI Taxonomy" id="2086470"/>
    <lineage>
        <taxon>Bacteria</taxon>
        <taxon>Bacillati</taxon>
        <taxon>Bacillota</taxon>
        <taxon>Bacilli</taxon>
        <taxon>Bacillales</taxon>
        <taxon>Paenibacillaceae</taxon>
    </lineage>
</organism>
<accession>A0ABW1IQ97</accession>
<dbReference type="RefSeq" id="WP_379894624.1">
    <property type="nucleotide sequence ID" value="NZ_CBCSCT010000046.1"/>
</dbReference>
<comment type="caution">
    <text evidence="1">The sequence shown here is derived from an EMBL/GenBank/DDBJ whole genome shotgun (WGS) entry which is preliminary data.</text>
</comment>
<keyword evidence="2" id="KW-1185">Reference proteome</keyword>
<dbReference type="Proteomes" id="UP001596250">
    <property type="component" value="Unassembled WGS sequence"/>
</dbReference>